<sequence length="512" mass="57841">MKRAAIIALLALCLRLPFLASGPGGWDDIDFALGMKQYDLTTMQPHFPGYPVYMVAAFVAGRIIEDPYLALSSLSALASALAVFPLYSIVHSYSGPRAAIAVALLWAIAPLSVVLGTQPLSDSFGTLLAVLLVASSMRTLDQSRKERSRALYLIMSGICLGLLYGVRVSYLAFCAVPLWAGLMYGKDTRRWSDVVYAILCVFLVSFSWTYAMAVNVGSIHGLWQMALAFTGGHFSDWGGTYTGGNAIERLGYWLGRQWLAAGLGTPWPGQHWISWSVAGLFILSVWGWSVRCKRRELQIGKRGREFVLLLMWGVPYGLWAFFAQNVDKPRHILPLLILLLWLTASGLLTFRHAGKYMLAVLVCCMLIVSWTQVRDQRENSSPTVQLAKYAASHLPTSAVVYTYEEERIMHYLHPEIETVRLRKWEDFKTSVFSRRVSPESVFLTNSVLEGFKRPQIWRYIRERARFTGNPWLYPTYHDITLYEIRSEQKTGWPRFLQDTCNEPSVGNEKNPH</sequence>
<name>A0A0D1XRS2_ANEMI</name>
<dbReference type="GO" id="GO:0016763">
    <property type="term" value="F:pentosyltransferase activity"/>
    <property type="evidence" value="ECO:0007669"/>
    <property type="project" value="TreeGrafter"/>
</dbReference>
<evidence type="ECO:0000256" key="5">
    <source>
        <dbReference type="ARBA" id="ARBA00022692"/>
    </source>
</evidence>
<keyword evidence="5 8" id="KW-0812">Transmembrane</keyword>
<evidence type="ECO:0000313" key="14">
    <source>
        <dbReference type="Proteomes" id="UP000182836"/>
    </source>
</evidence>
<evidence type="ECO:0000313" key="13">
    <source>
        <dbReference type="Proteomes" id="UP000037269"/>
    </source>
</evidence>
<proteinExistence type="predicted"/>
<evidence type="ECO:0000256" key="3">
    <source>
        <dbReference type="ARBA" id="ARBA00022676"/>
    </source>
</evidence>
<dbReference type="EMBL" id="FNED01000011">
    <property type="protein sequence ID" value="SDJ06657.1"/>
    <property type="molecule type" value="Genomic_DNA"/>
</dbReference>
<dbReference type="GO" id="GO:0005886">
    <property type="term" value="C:plasma membrane"/>
    <property type="evidence" value="ECO:0007669"/>
    <property type="project" value="UniProtKB-SubCell"/>
</dbReference>
<organism evidence="11 13">
    <name type="scientific">Aneurinibacillus migulanus</name>
    <name type="common">Bacillus migulanus</name>
    <dbReference type="NCBI Taxonomy" id="47500"/>
    <lineage>
        <taxon>Bacteria</taxon>
        <taxon>Bacillati</taxon>
        <taxon>Bacillota</taxon>
        <taxon>Bacilli</taxon>
        <taxon>Bacillales</taxon>
        <taxon>Paenibacillaceae</taxon>
        <taxon>Aneurinibacillus group</taxon>
        <taxon>Aneurinibacillus</taxon>
    </lineage>
</organism>
<dbReference type="InterPro" id="IPR050297">
    <property type="entry name" value="LipidA_mod_glycosyltrf_83"/>
</dbReference>
<protein>
    <submittedName>
        <fullName evidence="12">Dolichyl-phosphate-mannose-protein mannosyltransferase</fullName>
    </submittedName>
</protein>
<evidence type="ECO:0000256" key="9">
    <source>
        <dbReference type="SAM" id="SignalP"/>
    </source>
</evidence>
<reference evidence="12 14" key="2">
    <citation type="submission" date="2016-10" db="EMBL/GenBank/DDBJ databases">
        <authorList>
            <person name="de Groot N.N."/>
        </authorList>
    </citation>
    <scope>NUCLEOTIDE SEQUENCE [LARGE SCALE GENOMIC DNA]</scope>
    <source>
        <strain evidence="12 14">DSM 2895</strain>
    </source>
</reference>
<dbReference type="InterPro" id="IPR038731">
    <property type="entry name" value="RgtA/B/C-like"/>
</dbReference>
<feature type="transmembrane region" description="Helical" evidence="8">
    <location>
        <begin position="68"/>
        <end position="90"/>
    </location>
</feature>
<feature type="transmembrane region" description="Helical" evidence="8">
    <location>
        <begin position="272"/>
        <end position="290"/>
    </location>
</feature>
<feature type="transmembrane region" description="Helical" evidence="8">
    <location>
        <begin position="356"/>
        <end position="373"/>
    </location>
</feature>
<keyword evidence="7 8" id="KW-0472">Membrane</keyword>
<feature type="transmembrane region" description="Helical" evidence="8">
    <location>
        <begin position="152"/>
        <end position="182"/>
    </location>
</feature>
<evidence type="ECO:0000256" key="6">
    <source>
        <dbReference type="ARBA" id="ARBA00022989"/>
    </source>
</evidence>
<dbReference type="OrthoDB" id="244199at2"/>
<evidence type="ECO:0000259" key="10">
    <source>
        <dbReference type="Pfam" id="PF13231"/>
    </source>
</evidence>
<evidence type="ECO:0000256" key="1">
    <source>
        <dbReference type="ARBA" id="ARBA00004651"/>
    </source>
</evidence>
<gene>
    <name evidence="11" type="ORF">AF333_08500</name>
    <name evidence="12" type="ORF">SAMN04487909_11181</name>
</gene>
<dbReference type="PANTHER" id="PTHR33908">
    <property type="entry name" value="MANNOSYLTRANSFERASE YKCB-RELATED"/>
    <property type="match status" value="1"/>
</dbReference>
<dbReference type="AlphaFoldDB" id="A0A0D1XRS2"/>
<feature type="domain" description="Glycosyltransferase RgtA/B/C/D-like" evidence="10">
    <location>
        <begin position="62"/>
        <end position="207"/>
    </location>
</feature>
<evidence type="ECO:0000256" key="4">
    <source>
        <dbReference type="ARBA" id="ARBA00022679"/>
    </source>
</evidence>
<evidence type="ECO:0000256" key="7">
    <source>
        <dbReference type="ARBA" id="ARBA00023136"/>
    </source>
</evidence>
<dbReference type="EMBL" id="LGUG01000004">
    <property type="protein sequence ID" value="KON95510.1"/>
    <property type="molecule type" value="Genomic_DNA"/>
</dbReference>
<dbReference type="Proteomes" id="UP000182836">
    <property type="component" value="Unassembled WGS sequence"/>
</dbReference>
<dbReference type="GO" id="GO:0009103">
    <property type="term" value="P:lipopolysaccharide biosynthetic process"/>
    <property type="evidence" value="ECO:0007669"/>
    <property type="project" value="UniProtKB-ARBA"/>
</dbReference>
<feature type="transmembrane region" description="Helical" evidence="8">
    <location>
        <begin position="96"/>
        <end position="116"/>
    </location>
</feature>
<feature type="transmembrane region" description="Helical" evidence="8">
    <location>
        <begin position="194"/>
        <end position="213"/>
    </location>
</feature>
<dbReference type="PATRIC" id="fig|47500.8.peg.797"/>
<feature type="signal peptide" evidence="9">
    <location>
        <begin position="1"/>
        <end position="20"/>
    </location>
</feature>
<keyword evidence="4 12" id="KW-0808">Transferase</keyword>
<keyword evidence="6 8" id="KW-1133">Transmembrane helix</keyword>
<dbReference type="GeneID" id="42305236"/>
<dbReference type="STRING" id="47500.AF333_08500"/>
<comment type="subcellular location">
    <subcellularLocation>
        <location evidence="1">Cell membrane</location>
        <topology evidence="1">Multi-pass membrane protein</topology>
    </subcellularLocation>
</comment>
<dbReference type="PANTHER" id="PTHR33908:SF11">
    <property type="entry name" value="MEMBRANE PROTEIN"/>
    <property type="match status" value="1"/>
</dbReference>
<evidence type="ECO:0000256" key="8">
    <source>
        <dbReference type="SAM" id="Phobius"/>
    </source>
</evidence>
<dbReference type="RefSeq" id="WP_043066677.1">
    <property type="nucleotide sequence ID" value="NZ_BJOA01000040.1"/>
</dbReference>
<evidence type="ECO:0000313" key="12">
    <source>
        <dbReference type="EMBL" id="SDJ06657.1"/>
    </source>
</evidence>
<feature type="transmembrane region" description="Helical" evidence="8">
    <location>
        <begin position="332"/>
        <end position="349"/>
    </location>
</feature>
<accession>A0A0D1XRS2</accession>
<keyword evidence="3 12" id="KW-0328">Glycosyltransferase</keyword>
<evidence type="ECO:0000256" key="2">
    <source>
        <dbReference type="ARBA" id="ARBA00022475"/>
    </source>
</evidence>
<dbReference type="Proteomes" id="UP000037269">
    <property type="component" value="Unassembled WGS sequence"/>
</dbReference>
<keyword evidence="9" id="KW-0732">Signal</keyword>
<dbReference type="Pfam" id="PF13231">
    <property type="entry name" value="PMT_2"/>
    <property type="match status" value="1"/>
</dbReference>
<keyword evidence="2" id="KW-1003">Cell membrane</keyword>
<feature type="transmembrane region" description="Helical" evidence="8">
    <location>
        <begin position="306"/>
        <end position="326"/>
    </location>
</feature>
<reference evidence="11 13" key="1">
    <citation type="submission" date="2015-07" db="EMBL/GenBank/DDBJ databases">
        <title>Fjat-14205 dsm 2895.</title>
        <authorList>
            <person name="Liu B."/>
            <person name="Wang J."/>
            <person name="Zhu Y."/>
            <person name="Liu G."/>
            <person name="Chen Q."/>
            <person name="Chen Z."/>
            <person name="Lan J."/>
            <person name="Che J."/>
            <person name="Ge C."/>
            <person name="Shi H."/>
            <person name="Pan Z."/>
            <person name="Liu X."/>
        </authorList>
    </citation>
    <scope>NUCLEOTIDE SEQUENCE [LARGE SCALE GENOMIC DNA]</scope>
    <source>
        <strain evidence="11 13">DSM 2895</strain>
    </source>
</reference>
<keyword evidence="13" id="KW-1185">Reference proteome</keyword>
<evidence type="ECO:0000313" key="11">
    <source>
        <dbReference type="EMBL" id="KON95510.1"/>
    </source>
</evidence>
<feature type="transmembrane region" description="Helical" evidence="8">
    <location>
        <begin position="43"/>
        <end position="61"/>
    </location>
</feature>
<feature type="chain" id="PRO_5010414786" evidence="9">
    <location>
        <begin position="21"/>
        <end position="512"/>
    </location>
</feature>